<proteinExistence type="predicted"/>
<keyword evidence="1" id="KW-0472">Membrane</keyword>
<dbReference type="Proteomes" id="UP000285961">
    <property type="component" value="Unassembled WGS sequence"/>
</dbReference>
<reference evidence="2 3" key="1">
    <citation type="journal article" date="2017" name="ISME J.">
        <title>Energy and carbon metabolisms in a deep terrestrial subsurface fluid microbial community.</title>
        <authorList>
            <person name="Momper L."/>
            <person name="Jungbluth S.P."/>
            <person name="Lee M.D."/>
            <person name="Amend J.P."/>
        </authorList>
    </citation>
    <scope>NUCLEOTIDE SEQUENCE [LARGE SCALE GENOMIC DNA]</scope>
    <source>
        <strain evidence="2">SURF_17</strain>
    </source>
</reference>
<dbReference type="SUPFAM" id="SSF54523">
    <property type="entry name" value="Pili subunits"/>
    <property type="match status" value="1"/>
</dbReference>
<evidence type="ECO:0000313" key="3">
    <source>
        <dbReference type="Proteomes" id="UP000285961"/>
    </source>
</evidence>
<organism evidence="2 3">
    <name type="scientific">Candidatus Abyssobacteria bacterium SURF_17</name>
    <dbReference type="NCBI Taxonomy" id="2093361"/>
    <lineage>
        <taxon>Bacteria</taxon>
        <taxon>Pseudomonadati</taxon>
        <taxon>Candidatus Hydrogenedentota</taxon>
        <taxon>Candidatus Abyssobacteria</taxon>
    </lineage>
</organism>
<dbReference type="EMBL" id="QZKI01000010">
    <property type="protein sequence ID" value="RJP74796.1"/>
    <property type="molecule type" value="Genomic_DNA"/>
</dbReference>
<dbReference type="NCBIfam" id="TIGR02532">
    <property type="entry name" value="IV_pilin_GFxxxE"/>
    <property type="match status" value="1"/>
</dbReference>
<sequence length="173" mass="17835">MNRSGFTLIELMIVVAVIVIIAAIAVPSLLRSRIASNEGDAIGALRTLSSAQITFQGISATDADGNGVGEFGSFAQLSNAVPAFIDDSLGSGQKSGYFFAVTTTGVPSSDERLWQGSAYPISKARTGNRTFYIDESGVLRASDLGGVIGAMGIPATRAMADPLFGGNFPPIGN</sequence>
<dbReference type="InterPro" id="IPR012902">
    <property type="entry name" value="N_methyl_site"/>
</dbReference>
<keyword evidence="1" id="KW-0812">Transmembrane</keyword>
<comment type="caution">
    <text evidence="2">The sequence shown here is derived from an EMBL/GenBank/DDBJ whole genome shotgun (WGS) entry which is preliminary data.</text>
</comment>
<gene>
    <name evidence="2" type="ORF">C4532_01580</name>
</gene>
<name>A0A419F8K1_9BACT</name>
<dbReference type="InterPro" id="IPR045584">
    <property type="entry name" value="Pilin-like"/>
</dbReference>
<dbReference type="Gene3D" id="3.30.700.10">
    <property type="entry name" value="Glycoprotein, Type 4 Pilin"/>
    <property type="match status" value="1"/>
</dbReference>
<evidence type="ECO:0000256" key="1">
    <source>
        <dbReference type="SAM" id="Phobius"/>
    </source>
</evidence>
<accession>A0A419F8K1</accession>
<evidence type="ECO:0000313" key="2">
    <source>
        <dbReference type="EMBL" id="RJP74796.1"/>
    </source>
</evidence>
<dbReference type="Pfam" id="PF07963">
    <property type="entry name" value="N_methyl"/>
    <property type="match status" value="1"/>
</dbReference>
<protein>
    <submittedName>
        <fullName evidence="2">Prepilin-type N-terminal cleavage/methylation domain-containing protein</fullName>
    </submittedName>
</protein>
<keyword evidence="1" id="KW-1133">Transmembrane helix</keyword>
<feature type="transmembrane region" description="Helical" evidence="1">
    <location>
        <begin position="6"/>
        <end position="26"/>
    </location>
</feature>
<dbReference type="PROSITE" id="PS00409">
    <property type="entry name" value="PROKAR_NTER_METHYL"/>
    <property type="match status" value="1"/>
</dbReference>
<dbReference type="AlphaFoldDB" id="A0A419F8K1"/>